<feature type="domain" description="BD-FAE-like" evidence="3">
    <location>
        <begin position="151"/>
        <end position="278"/>
    </location>
</feature>
<evidence type="ECO:0000259" key="3">
    <source>
        <dbReference type="Pfam" id="PF20434"/>
    </source>
</evidence>
<dbReference type="PANTHER" id="PTHR48081:SF33">
    <property type="entry name" value="KYNURENINE FORMAMIDASE"/>
    <property type="match status" value="1"/>
</dbReference>
<evidence type="ECO:0000313" key="4">
    <source>
        <dbReference type="EMBL" id="BCJ28245.1"/>
    </source>
</evidence>
<dbReference type="Gene3D" id="3.40.50.1820">
    <property type="entry name" value="alpha/beta hydrolase"/>
    <property type="match status" value="1"/>
</dbReference>
<dbReference type="InterPro" id="IPR029058">
    <property type="entry name" value="AB_hydrolase_fold"/>
</dbReference>
<dbReference type="RefSeq" id="WP_051802909.1">
    <property type="nucleotide sequence ID" value="NZ_AP023354.1"/>
</dbReference>
<organism evidence="4 5">
    <name type="scientific">Actinocatenispora sera</name>
    <dbReference type="NCBI Taxonomy" id="390989"/>
    <lineage>
        <taxon>Bacteria</taxon>
        <taxon>Bacillati</taxon>
        <taxon>Actinomycetota</taxon>
        <taxon>Actinomycetes</taxon>
        <taxon>Micromonosporales</taxon>
        <taxon>Micromonosporaceae</taxon>
        <taxon>Actinocatenispora</taxon>
    </lineage>
</organism>
<evidence type="ECO:0000313" key="5">
    <source>
        <dbReference type="Proteomes" id="UP000680750"/>
    </source>
</evidence>
<keyword evidence="5" id="KW-1185">Reference proteome</keyword>
<keyword evidence="2" id="KW-0812">Transmembrane</keyword>
<dbReference type="InterPro" id="IPR050300">
    <property type="entry name" value="GDXG_lipolytic_enzyme"/>
</dbReference>
<keyword evidence="2" id="KW-0472">Membrane</keyword>
<feature type="transmembrane region" description="Helical" evidence="2">
    <location>
        <begin position="43"/>
        <end position="62"/>
    </location>
</feature>
<evidence type="ECO:0000256" key="1">
    <source>
        <dbReference type="ARBA" id="ARBA00022801"/>
    </source>
</evidence>
<dbReference type="EMBL" id="AP023354">
    <property type="protein sequence ID" value="BCJ28245.1"/>
    <property type="molecule type" value="Genomic_DNA"/>
</dbReference>
<dbReference type="GO" id="GO:0016787">
    <property type="term" value="F:hydrolase activity"/>
    <property type="evidence" value="ECO:0007669"/>
    <property type="project" value="UniProtKB-KW"/>
</dbReference>
<dbReference type="InterPro" id="IPR049492">
    <property type="entry name" value="BD-FAE-like_dom"/>
</dbReference>
<feature type="transmembrane region" description="Helical" evidence="2">
    <location>
        <begin position="69"/>
        <end position="89"/>
    </location>
</feature>
<evidence type="ECO:0000256" key="2">
    <source>
        <dbReference type="SAM" id="Phobius"/>
    </source>
</evidence>
<reference evidence="4" key="1">
    <citation type="submission" date="2020-08" db="EMBL/GenBank/DDBJ databases">
        <title>Whole genome shotgun sequence of Actinocatenispora sera NBRC 101916.</title>
        <authorList>
            <person name="Komaki H."/>
            <person name="Tamura T."/>
        </authorList>
    </citation>
    <scope>NUCLEOTIDE SEQUENCE</scope>
    <source>
        <strain evidence="4">NBRC 101916</strain>
    </source>
</reference>
<gene>
    <name evidence="4" type="ORF">Asera_23530</name>
</gene>
<keyword evidence="2" id="KW-1133">Transmembrane helix</keyword>
<accession>A0A810L010</accession>
<dbReference type="AlphaFoldDB" id="A0A810L010"/>
<protein>
    <submittedName>
        <fullName evidence="4">Alpha/beta hydrolase</fullName>
    </submittedName>
</protein>
<dbReference type="SUPFAM" id="SSF53474">
    <property type="entry name" value="alpha/beta-Hydrolases"/>
    <property type="match status" value="1"/>
</dbReference>
<keyword evidence="1 4" id="KW-0378">Hydrolase</keyword>
<sequence>MPPGFITTMVLFVLLVALAWRPPRPRRSTPWSTVAMMTYLLNEQPFAALVVLTAAALPFLAGGTAGAPLWWLGLTLTAVPAAGMVALAVRTRTARPVLAAALDAAFGAPSRHRHTRMSWPRLLVPFVSYRPGVRWLRNLRYGAAPGRGQLLDVYLARRRPANAPVLVYLHGGGFAVGDKLLGGRPLLYRLASRGWVCVSANYRLRHVDYADRLGDVERVLAWVREHAAEYGADPSTVVLAGGSAGAHLAMMTALTGGRPSSGSGSAGTSVAAVIGLYGYYGRAGTLGSAAAAPAGWLRPDAPPALLVHGTLDTMVLVEDARAFAAELRRVSTRPVAYAELPGTQHNFDFFSSLRFHAVLDAVEDFLDRALPGRSPAEPA</sequence>
<dbReference type="Pfam" id="PF20434">
    <property type="entry name" value="BD-FAE"/>
    <property type="match status" value="1"/>
</dbReference>
<dbReference type="PANTHER" id="PTHR48081">
    <property type="entry name" value="AB HYDROLASE SUPERFAMILY PROTEIN C4A8.06C"/>
    <property type="match status" value="1"/>
</dbReference>
<dbReference type="KEGG" id="aser:Asera_23530"/>
<name>A0A810L010_9ACTN</name>
<proteinExistence type="predicted"/>
<dbReference type="Proteomes" id="UP000680750">
    <property type="component" value="Chromosome"/>
</dbReference>